<protein>
    <submittedName>
        <fullName evidence="2">Uncharacterized protein</fullName>
    </submittedName>
</protein>
<dbReference type="EMBL" id="CP137080">
    <property type="protein sequence ID" value="WOQ68643.1"/>
    <property type="molecule type" value="Genomic_DNA"/>
</dbReference>
<proteinExistence type="predicted"/>
<dbReference type="AlphaFoldDB" id="A0AAU0MDQ1"/>
<gene>
    <name evidence="2" type="ORF">RYJ27_07885</name>
</gene>
<keyword evidence="3" id="KW-1185">Reference proteome</keyword>
<sequence length="56" mass="6649">MDEQRSSEPVPDDEREVAVDDETEFETPPPTMDPEEEIEYREDVDFELEQFEQGIE</sequence>
<name>A0AAU0MDQ1_9MICO</name>
<evidence type="ECO:0000256" key="1">
    <source>
        <dbReference type="SAM" id="MobiDB-lite"/>
    </source>
</evidence>
<feature type="region of interest" description="Disordered" evidence="1">
    <location>
        <begin position="1"/>
        <end position="36"/>
    </location>
</feature>
<dbReference type="RefSeq" id="WP_330169784.1">
    <property type="nucleotide sequence ID" value="NZ_CP137080.1"/>
</dbReference>
<reference evidence="2 3" key="1">
    <citation type="submission" date="2023-10" db="EMBL/GenBank/DDBJ databases">
        <title>Y20.</title>
        <authorList>
            <person name="Zhang G."/>
            <person name="Ding Y."/>
        </authorList>
    </citation>
    <scope>NUCLEOTIDE SEQUENCE [LARGE SCALE GENOMIC DNA]</scope>
    <source>
        <strain evidence="2 3">Y20</strain>
    </source>
</reference>
<feature type="compositionally biased region" description="Acidic residues" evidence="1">
    <location>
        <begin position="10"/>
        <end position="25"/>
    </location>
</feature>
<accession>A0AAU0MDQ1</accession>
<evidence type="ECO:0000313" key="2">
    <source>
        <dbReference type="EMBL" id="WOQ68643.1"/>
    </source>
</evidence>
<dbReference type="KEGG" id="mliy:RYJ27_07885"/>
<dbReference type="Proteomes" id="UP001329313">
    <property type="component" value="Chromosome"/>
</dbReference>
<evidence type="ECO:0000313" key="3">
    <source>
        <dbReference type="Proteomes" id="UP001329313"/>
    </source>
</evidence>
<organism evidence="2 3">
    <name type="scientific">Microbacterium limosum</name>
    <dbReference type="NCBI Taxonomy" id="3079935"/>
    <lineage>
        <taxon>Bacteria</taxon>
        <taxon>Bacillati</taxon>
        <taxon>Actinomycetota</taxon>
        <taxon>Actinomycetes</taxon>
        <taxon>Micrococcales</taxon>
        <taxon>Microbacteriaceae</taxon>
        <taxon>Microbacterium</taxon>
    </lineage>
</organism>